<feature type="domain" description="DNA primase/polymerase bifunctional N-terminal" evidence="2">
    <location>
        <begin position="14"/>
        <end position="173"/>
    </location>
</feature>
<dbReference type="Proteomes" id="UP000277326">
    <property type="component" value="Unassembled WGS sequence"/>
</dbReference>
<reference evidence="4 5" key="1">
    <citation type="journal article" date="2015" name="Stand. Genomic Sci.">
        <title>Genomic Encyclopedia of Bacterial and Archaeal Type Strains, Phase III: the genomes of soil and plant-associated and newly described type strains.</title>
        <authorList>
            <person name="Whitman W.B."/>
            <person name="Woyke T."/>
            <person name="Klenk H.P."/>
            <person name="Zhou Y."/>
            <person name="Lilburn T.G."/>
            <person name="Beck B.J."/>
            <person name="De Vos P."/>
            <person name="Vandamme P."/>
            <person name="Eisen J.A."/>
            <person name="Garrity G."/>
            <person name="Hugenholtz P."/>
            <person name="Kyrpides N.C."/>
        </authorList>
    </citation>
    <scope>NUCLEOTIDE SEQUENCE [LARGE SCALE GENOMIC DNA]</scope>
    <source>
        <strain evidence="4 5">CGMCC 1.10124</strain>
    </source>
</reference>
<gene>
    <name evidence="4" type="ORF">ATH50_0487</name>
    <name evidence="3" type="ORF">DU502_09880</name>
</gene>
<evidence type="ECO:0000313" key="5">
    <source>
        <dbReference type="Proteomes" id="UP000277326"/>
    </source>
</evidence>
<dbReference type="EMBL" id="REFS01000001">
    <property type="protein sequence ID" value="RMB25398.1"/>
    <property type="molecule type" value="Genomic_DNA"/>
</dbReference>
<feature type="region of interest" description="Disordered" evidence="1">
    <location>
        <begin position="21"/>
        <end position="40"/>
    </location>
</feature>
<dbReference type="EMBL" id="CP034145">
    <property type="protein sequence ID" value="AZH25668.1"/>
    <property type="molecule type" value="Genomic_DNA"/>
</dbReference>
<evidence type="ECO:0000313" key="6">
    <source>
        <dbReference type="Proteomes" id="UP000282007"/>
    </source>
</evidence>
<protein>
    <submittedName>
        <fullName evidence="4">Bifunctional DNA primase/polymerase-like protein</fullName>
    </submittedName>
</protein>
<name>A0A3M0DT93_9EURY</name>
<sequence>MSTTTPSEQEAQNAKEAIEGHLRSAGVGHTRSATIPDGSKSCYDHDDQHYPSAISGNYAVFGGDNLVLLDIDVSTDTLPKWVKELPQTFVVETPHGGYHRYYIVEDSVKITNSVLEWGSVRYEGQYVVGPGSVIDHSECNDRKSDCPGNGVGRYEIRADRPIATLSEDQLEALRDVCHSDSGSDSTRTEYGNTRVDLPDETVADEGEKYLCTDFARRATELAVEDVMDLLRGGTGSYELRRDDETGIDQSAADYYALEMLYGAFQFEGKDEDDARRFTLAVFKRYCIKNRFDKAGNLRKWLRKGERYLLEQMDAVQQKFDIGKWTRWKRRKNEDGFDVNDNRPWIDPTVDGSPSDITEDTVIVSLHYLTSDASLEVLAQLYEIDLSAAPPVGKCVPPSNRSMGPESVQGDTSRYPTAKEIGAFAAKINPERKASYFEETVKKLSRETRVVAHAYCPNRDNGERHVYYPSSDDDPEDARWIKIKGQKQIMGKDV</sequence>
<evidence type="ECO:0000313" key="3">
    <source>
        <dbReference type="EMBL" id="AZH25668.1"/>
    </source>
</evidence>
<accession>A0A3M0DT93</accession>
<dbReference type="Gene3D" id="3.30.2250.10">
    <property type="entry name" value="Bifunctional DNA primase/polymerase domain"/>
    <property type="match status" value="1"/>
</dbReference>
<dbReference type="Pfam" id="PF09250">
    <property type="entry name" value="Prim-Pol"/>
    <property type="match status" value="1"/>
</dbReference>
<dbReference type="RefSeq" id="WP_121919203.1">
    <property type="nucleotide sequence ID" value="NZ_CP034145.1"/>
</dbReference>
<reference evidence="3 6" key="2">
    <citation type="submission" date="2018-07" db="EMBL/GenBank/DDBJ databases">
        <title>Genome sequences of Haloplanus aerogenes JCM 16430T.</title>
        <authorList>
            <person name="Kim Y.B."/>
            <person name="Roh S.W."/>
        </authorList>
    </citation>
    <scope>NUCLEOTIDE SEQUENCE [LARGE SCALE GENOMIC DNA]</scope>
    <source>
        <strain evidence="3 6">JCM 16430</strain>
    </source>
</reference>
<dbReference type="SUPFAM" id="SSF56747">
    <property type="entry name" value="Prim-pol domain"/>
    <property type="match status" value="1"/>
</dbReference>
<reference evidence="4" key="3">
    <citation type="submission" date="2018-10" db="EMBL/GenBank/DDBJ databases">
        <authorList>
            <person name="Whitman W."/>
            <person name="Huntemann M."/>
            <person name="Clum A."/>
            <person name="Pillay M."/>
            <person name="Palaniappan K."/>
            <person name="Varghese N."/>
            <person name="Mikhailova N."/>
            <person name="Stamatis D."/>
            <person name="Reddy T."/>
            <person name="Daum C."/>
            <person name="Shapiro N."/>
            <person name="Ivanova N."/>
            <person name="Kyrpides N."/>
            <person name="Woyke T."/>
        </authorList>
    </citation>
    <scope>NUCLEOTIDE SEQUENCE</scope>
    <source>
        <strain evidence="4">CGMCC 1.10124</strain>
    </source>
</reference>
<evidence type="ECO:0000256" key="1">
    <source>
        <dbReference type="SAM" id="MobiDB-lite"/>
    </source>
</evidence>
<dbReference type="SMART" id="SM00943">
    <property type="entry name" value="Prim-Pol"/>
    <property type="match status" value="1"/>
</dbReference>
<dbReference type="InterPro" id="IPR015330">
    <property type="entry name" value="DNA_primase/pol_bifunc_N"/>
</dbReference>
<proteinExistence type="predicted"/>
<dbReference type="Proteomes" id="UP000282007">
    <property type="component" value="Chromosome"/>
</dbReference>
<dbReference type="GeneID" id="38471596"/>
<evidence type="ECO:0000313" key="4">
    <source>
        <dbReference type="EMBL" id="RMB25398.1"/>
    </source>
</evidence>
<evidence type="ECO:0000259" key="2">
    <source>
        <dbReference type="SMART" id="SM00943"/>
    </source>
</evidence>
<dbReference type="OrthoDB" id="308447at2157"/>
<organism evidence="4 5">
    <name type="scientific">Haloplanus aerogenes</name>
    <dbReference type="NCBI Taxonomy" id="660522"/>
    <lineage>
        <taxon>Archaea</taxon>
        <taxon>Methanobacteriati</taxon>
        <taxon>Methanobacteriota</taxon>
        <taxon>Stenosarchaea group</taxon>
        <taxon>Halobacteria</taxon>
        <taxon>Halobacteriales</taxon>
        <taxon>Haloferacaceae</taxon>
        <taxon>Haloplanus</taxon>
    </lineage>
</organism>
<keyword evidence="6" id="KW-1185">Reference proteome</keyword>
<dbReference type="AlphaFoldDB" id="A0A3M0DT93"/>
<dbReference type="KEGG" id="haer:DU502_09880"/>